<dbReference type="Pfam" id="PF12833">
    <property type="entry name" value="HTH_18"/>
    <property type="match status" value="1"/>
</dbReference>
<sequence length="133" mass="15421">MSQNAGGTEKKRYSLKPEKEEIIIERIKQWEMGKHYRDPRYNIDRFKEDVGVNKKYLSRVINRGFGTNFSGYINSLRLGYVQELIDDLGPGAIYNLTAIALLAGFSSYFKFSHYVKTAHGVNPTDYFRQKRAN</sequence>
<dbReference type="EMBL" id="JBHTKY010000019">
    <property type="protein sequence ID" value="MFD1166452.1"/>
    <property type="molecule type" value="Genomic_DNA"/>
</dbReference>
<dbReference type="PROSITE" id="PS01124">
    <property type="entry name" value="HTH_ARAC_FAMILY_2"/>
    <property type="match status" value="1"/>
</dbReference>
<gene>
    <name evidence="3" type="ORF">ACFQ2C_12630</name>
</gene>
<evidence type="ECO:0000313" key="3">
    <source>
        <dbReference type="EMBL" id="MFD1166452.1"/>
    </source>
</evidence>
<feature type="domain" description="HTH araC/xylS-type" evidence="2">
    <location>
        <begin position="25"/>
        <end position="129"/>
    </location>
</feature>
<reference evidence="4" key="1">
    <citation type="journal article" date="2019" name="Int. J. Syst. Evol. Microbiol.">
        <title>The Global Catalogue of Microorganisms (GCM) 10K type strain sequencing project: providing services to taxonomists for standard genome sequencing and annotation.</title>
        <authorList>
            <consortium name="The Broad Institute Genomics Platform"/>
            <consortium name="The Broad Institute Genome Sequencing Center for Infectious Disease"/>
            <person name="Wu L."/>
            <person name="Ma J."/>
        </authorList>
    </citation>
    <scope>NUCLEOTIDE SEQUENCE [LARGE SCALE GENOMIC DNA]</scope>
    <source>
        <strain evidence="4">CCUG 52468</strain>
    </source>
</reference>
<keyword evidence="4" id="KW-1185">Reference proteome</keyword>
<comment type="caution">
    <text evidence="3">The sequence shown here is derived from an EMBL/GenBank/DDBJ whole genome shotgun (WGS) entry which is preliminary data.</text>
</comment>
<dbReference type="PANTHER" id="PTHR43280">
    <property type="entry name" value="ARAC-FAMILY TRANSCRIPTIONAL REGULATOR"/>
    <property type="match status" value="1"/>
</dbReference>
<organism evidence="3 4">
    <name type="scientific">Sphingobacterium daejeonense</name>
    <dbReference type="NCBI Taxonomy" id="371142"/>
    <lineage>
        <taxon>Bacteria</taxon>
        <taxon>Pseudomonadati</taxon>
        <taxon>Bacteroidota</taxon>
        <taxon>Sphingobacteriia</taxon>
        <taxon>Sphingobacteriales</taxon>
        <taxon>Sphingobacteriaceae</taxon>
        <taxon>Sphingobacterium</taxon>
    </lineage>
</organism>
<name>A0ABW3RP60_9SPHI</name>
<dbReference type="InterPro" id="IPR018060">
    <property type="entry name" value="HTH_AraC"/>
</dbReference>
<dbReference type="RefSeq" id="WP_380897115.1">
    <property type="nucleotide sequence ID" value="NZ_JBHTKY010000019.1"/>
</dbReference>
<dbReference type="Proteomes" id="UP001597205">
    <property type="component" value="Unassembled WGS sequence"/>
</dbReference>
<protein>
    <submittedName>
        <fullName evidence="3">Helix-turn-helix domain-containing protein</fullName>
    </submittedName>
</protein>
<dbReference type="PANTHER" id="PTHR43280:SF2">
    <property type="entry name" value="HTH-TYPE TRANSCRIPTIONAL REGULATOR EXSA"/>
    <property type="match status" value="1"/>
</dbReference>
<dbReference type="SMART" id="SM00342">
    <property type="entry name" value="HTH_ARAC"/>
    <property type="match status" value="1"/>
</dbReference>
<proteinExistence type="predicted"/>
<evidence type="ECO:0000256" key="1">
    <source>
        <dbReference type="ARBA" id="ARBA00023125"/>
    </source>
</evidence>
<evidence type="ECO:0000259" key="2">
    <source>
        <dbReference type="PROSITE" id="PS01124"/>
    </source>
</evidence>
<evidence type="ECO:0000313" key="4">
    <source>
        <dbReference type="Proteomes" id="UP001597205"/>
    </source>
</evidence>
<keyword evidence="1" id="KW-0238">DNA-binding</keyword>
<dbReference type="Gene3D" id="1.10.10.60">
    <property type="entry name" value="Homeodomain-like"/>
    <property type="match status" value="2"/>
</dbReference>
<accession>A0ABW3RP60</accession>